<accession>C1HBA1</accession>
<dbReference type="GeneID" id="9093266"/>
<protein>
    <submittedName>
        <fullName evidence="1">Uncharacterized protein</fullName>
    </submittedName>
</protein>
<dbReference type="AlphaFoldDB" id="C1HBA1"/>
<sequence>MHKIRTPSTVMSPRKVEERKVEFEESVCRPRTAALAPGLVEGRDSSHHAGSEHLFMLLMNSPSKLSYYRKCSLFSILFDSVIMTSPMT</sequence>
<evidence type="ECO:0000313" key="1">
    <source>
        <dbReference type="EMBL" id="EEH37624.2"/>
    </source>
</evidence>
<evidence type="ECO:0000313" key="2">
    <source>
        <dbReference type="Proteomes" id="UP000002059"/>
    </source>
</evidence>
<dbReference type="HOGENOM" id="CLU_2469701_0_0_1"/>
<dbReference type="RefSeq" id="XP_015700840.1">
    <property type="nucleotide sequence ID" value="XM_015846405.1"/>
</dbReference>
<proteinExistence type="predicted"/>
<dbReference type="EMBL" id="KN294020">
    <property type="protein sequence ID" value="EEH37624.2"/>
    <property type="molecule type" value="Genomic_DNA"/>
</dbReference>
<name>C1HBA1_PARBA</name>
<dbReference type="Proteomes" id="UP000002059">
    <property type="component" value="Partially assembled WGS sequence"/>
</dbReference>
<keyword evidence="2" id="KW-1185">Reference proteome</keyword>
<dbReference type="VEuPathDB" id="FungiDB:PAAG_08042"/>
<gene>
    <name evidence="1" type="ORF">PAAG_08042</name>
</gene>
<dbReference type="KEGG" id="pbl:PAAG_08042"/>
<reference evidence="1 2" key="1">
    <citation type="journal article" date="2011" name="PLoS Genet.">
        <title>Comparative genomic analysis of human fungal pathogens causing paracoccidioidomycosis.</title>
        <authorList>
            <person name="Desjardins C.A."/>
            <person name="Champion M.D."/>
            <person name="Holder J.W."/>
            <person name="Muszewska A."/>
            <person name="Goldberg J."/>
            <person name="Bailao A.M."/>
            <person name="Brigido M.M."/>
            <person name="Ferreira M.E."/>
            <person name="Garcia A.M."/>
            <person name="Grynberg M."/>
            <person name="Gujja S."/>
            <person name="Heiman D.I."/>
            <person name="Henn M.R."/>
            <person name="Kodira C.D."/>
            <person name="Leon-Narvaez H."/>
            <person name="Longo L.V."/>
            <person name="Ma L.J."/>
            <person name="Malavazi I."/>
            <person name="Matsuo A.L."/>
            <person name="Morais F.V."/>
            <person name="Pereira M."/>
            <person name="Rodriguez-Brito S."/>
            <person name="Sakthikumar S."/>
            <person name="Salem-Izacc S.M."/>
            <person name="Sykes S.M."/>
            <person name="Teixeira M.M."/>
            <person name="Vallejo M.C."/>
            <person name="Walter M.E."/>
            <person name="Yandava C."/>
            <person name="Young S."/>
            <person name="Zeng Q."/>
            <person name="Zucker J."/>
            <person name="Felipe M.S."/>
            <person name="Goldman G.H."/>
            <person name="Haas B.J."/>
            <person name="McEwen J.G."/>
            <person name="Nino-Vega G."/>
            <person name="Puccia R."/>
            <person name="San-Blas G."/>
            <person name="Soares C.M."/>
            <person name="Birren B.W."/>
            <person name="Cuomo C.A."/>
        </authorList>
    </citation>
    <scope>NUCLEOTIDE SEQUENCE [LARGE SCALE GENOMIC DNA]</scope>
    <source>
        <strain evidence="2">ATCC MYA-826 / Pb01</strain>
    </source>
</reference>
<organism evidence="1 2">
    <name type="scientific">Paracoccidioides lutzii (strain ATCC MYA-826 / Pb01)</name>
    <name type="common">Paracoccidioides brasiliensis</name>
    <dbReference type="NCBI Taxonomy" id="502779"/>
    <lineage>
        <taxon>Eukaryota</taxon>
        <taxon>Fungi</taxon>
        <taxon>Dikarya</taxon>
        <taxon>Ascomycota</taxon>
        <taxon>Pezizomycotina</taxon>
        <taxon>Eurotiomycetes</taxon>
        <taxon>Eurotiomycetidae</taxon>
        <taxon>Onygenales</taxon>
        <taxon>Ajellomycetaceae</taxon>
        <taxon>Paracoccidioides</taxon>
    </lineage>
</organism>